<comment type="caution">
    <text evidence="3">The sequence shown here is derived from an EMBL/GenBank/DDBJ whole genome shotgun (WGS) entry which is preliminary data.</text>
</comment>
<name>A0A553NB71_TIGCA</name>
<dbReference type="PANTHER" id="PTHR22426:SF2">
    <property type="entry name" value="ARGININE_SERINE-RICH COILED-COIL PROTEIN 2"/>
    <property type="match status" value="1"/>
</dbReference>
<dbReference type="InterPro" id="IPR028124">
    <property type="entry name" value="SMAP_dom"/>
</dbReference>
<feature type="compositionally biased region" description="Acidic residues" evidence="1">
    <location>
        <begin position="20"/>
        <end position="37"/>
    </location>
</feature>
<gene>
    <name evidence="3" type="ORF">TCAL_13086</name>
</gene>
<dbReference type="PANTHER" id="PTHR22426">
    <property type="entry name" value="ARGININE_SERINE-RICH COILED-COIL PROTEIN 2"/>
    <property type="match status" value="1"/>
</dbReference>
<feature type="compositionally biased region" description="Basic and acidic residues" evidence="1">
    <location>
        <begin position="139"/>
        <end position="150"/>
    </location>
</feature>
<dbReference type="EMBL" id="VCGU01000458">
    <property type="protein sequence ID" value="TRY62692.1"/>
    <property type="molecule type" value="Genomic_DNA"/>
</dbReference>
<evidence type="ECO:0000313" key="3">
    <source>
        <dbReference type="EMBL" id="TRY62692.1"/>
    </source>
</evidence>
<feature type="region of interest" description="Disordered" evidence="1">
    <location>
        <begin position="61"/>
        <end position="255"/>
    </location>
</feature>
<feature type="compositionally biased region" description="Basic and acidic residues" evidence="1">
    <location>
        <begin position="225"/>
        <end position="241"/>
    </location>
</feature>
<feature type="compositionally biased region" description="Basic residues" evidence="1">
    <location>
        <begin position="151"/>
        <end position="207"/>
    </location>
</feature>
<proteinExistence type="predicted"/>
<dbReference type="AlphaFoldDB" id="A0A553NB71"/>
<feature type="region of interest" description="Disordered" evidence="1">
    <location>
        <begin position="332"/>
        <end position="360"/>
    </location>
</feature>
<reference evidence="3 4" key="1">
    <citation type="journal article" date="2018" name="Nat. Ecol. Evol.">
        <title>Genomic signatures of mitonuclear coevolution across populations of Tigriopus californicus.</title>
        <authorList>
            <person name="Barreto F.S."/>
            <person name="Watson E.T."/>
            <person name="Lima T.G."/>
            <person name="Willett C.S."/>
            <person name="Edmands S."/>
            <person name="Li W."/>
            <person name="Burton R.S."/>
        </authorList>
    </citation>
    <scope>NUCLEOTIDE SEQUENCE [LARGE SCALE GENOMIC DNA]</scope>
    <source>
        <strain evidence="3 4">San Diego</strain>
    </source>
</reference>
<evidence type="ECO:0000259" key="2">
    <source>
        <dbReference type="Pfam" id="PF15477"/>
    </source>
</evidence>
<feature type="domain" description="Small acidic protein-like" evidence="2">
    <location>
        <begin position="370"/>
        <end position="435"/>
    </location>
</feature>
<dbReference type="STRING" id="6832.A0A553NB71"/>
<evidence type="ECO:0000313" key="4">
    <source>
        <dbReference type="Proteomes" id="UP000318571"/>
    </source>
</evidence>
<dbReference type="Pfam" id="PF15477">
    <property type="entry name" value="SMAP"/>
    <property type="match status" value="1"/>
</dbReference>
<feature type="compositionally biased region" description="Basic and acidic residues" evidence="1">
    <location>
        <begin position="96"/>
        <end position="119"/>
    </location>
</feature>
<accession>A0A553NB71</accession>
<evidence type="ECO:0000256" key="1">
    <source>
        <dbReference type="SAM" id="MobiDB-lite"/>
    </source>
</evidence>
<feature type="region of interest" description="Disordered" evidence="1">
    <location>
        <begin position="1"/>
        <end position="45"/>
    </location>
</feature>
<organism evidence="3 4">
    <name type="scientific">Tigriopus californicus</name>
    <name type="common">Marine copepod</name>
    <dbReference type="NCBI Taxonomy" id="6832"/>
    <lineage>
        <taxon>Eukaryota</taxon>
        <taxon>Metazoa</taxon>
        <taxon>Ecdysozoa</taxon>
        <taxon>Arthropoda</taxon>
        <taxon>Crustacea</taxon>
        <taxon>Multicrustacea</taxon>
        <taxon>Hexanauplia</taxon>
        <taxon>Copepoda</taxon>
        <taxon>Harpacticoida</taxon>
        <taxon>Harpacticidae</taxon>
        <taxon>Tigriopus</taxon>
    </lineage>
</organism>
<sequence>MSKLVVNYSSGEDEGRNEDANYEEVGMDMSDENEESGSEANGALKLFPNKAEYKAYQAQFNQPSKKIPSQPKSGVTASEYGSLAPEEPSEYGSVRSEVKKSPEKSPSREKSPQSEEVHRSPNTTGLNAKEQLNKRKSPPRRDSQNSDRRSKSPSRRSKTPSRRSKSPSRRSKSPRPDHKRHHRGGKHRDRRRSRSRSRSRDHKRRSRSPKDRDHDRRRRRGGRGGGDRDRDRDRRRQDNFRTRMRSRSPTMSKEDVRNRKLLACGLTTAAQPNLAAKLTQNAQAQAQAQVARVKEITGVDLPKYYNPSAINPLKYAEQIKKRQMLWGNKKASSESNSVVTPPVPTTPVPQAAPVSSHSTSALNKTSFNKWEATNFGNNQVNEKFRRLMGIKGDSAPDVKEPNPVEQTQASLFASQEQQYERARAATHTQRGLGLGFSGSGVTTVPIEALTSSHDKSKVSPAITSLFGRR</sequence>
<keyword evidence="4" id="KW-1185">Reference proteome</keyword>
<dbReference type="Proteomes" id="UP000318571">
    <property type="component" value="Chromosome 10"/>
</dbReference>
<protein>
    <recommendedName>
        <fullName evidence="2">Small acidic protein-like domain-containing protein</fullName>
    </recommendedName>
</protein>
<dbReference type="OMA" id="NSACKCY"/>